<dbReference type="EMBL" id="KN846959">
    <property type="protein sequence ID" value="KIW66480.1"/>
    <property type="molecule type" value="Genomic_DNA"/>
</dbReference>
<feature type="domain" description="F-box" evidence="2">
    <location>
        <begin position="5"/>
        <end position="51"/>
    </location>
</feature>
<accession>A0A0D2FIC8</accession>
<dbReference type="InterPro" id="IPR001810">
    <property type="entry name" value="F-box_dom"/>
</dbReference>
<sequence length="521" mass="58130">MAADSPYLYSLPNELLVSILSGFETQSLLPIVVVSRRFHSIILRILHFRLLLAAALPDYKLILEAYHPSKRYSDPYLFCTYLGTDGLSSKHEGEGSLYEDCHGEEGRFAKLGGLYSRFRPERPSVQGSMPARRIAGAVPNSQSSSSNATTPLYADGGDGGTNKVTHILNLDADELFGQFCAYASLVRLGPRRGVFLSNVHIVRSGQGVMRVWKQWLQDRAVELWRQEQETGVQMDRTSTTSCPTIGADKNIMWTDYRKNVGLRVAVRDQDGRCYGKDASEFDDLPMSFAIEIDELVPLLRPQFQIQILATPPDPSVDSIPVRVDMPQYILEIPKEGVSREVLEADLPHYLGRDAKVLDSHKADKYIIETVQKPSRSIIASLREDTSRWRRSEDYNRRLPYSGSRIHQERKRACRSRDDATTVAPLVVPTTTRPPLSQRYSSTSSSPVSTYESLSRVQSRRESDAMSPIDGGAISRTISVSSVSSEYGNNGSYGWNNDPSYGTNGGYGFASSHRRPSAYGRP</sequence>
<dbReference type="AlphaFoldDB" id="A0A0D2FIC8"/>
<dbReference type="InterPro" id="IPR036047">
    <property type="entry name" value="F-box-like_dom_sf"/>
</dbReference>
<keyword evidence="4" id="KW-1185">Reference proteome</keyword>
<dbReference type="HOGENOM" id="CLU_522730_0_0_1"/>
<dbReference type="SUPFAM" id="SSF81383">
    <property type="entry name" value="F-box domain"/>
    <property type="match status" value="1"/>
</dbReference>
<organism evidence="3 4">
    <name type="scientific">Phialophora macrospora</name>
    <dbReference type="NCBI Taxonomy" id="1851006"/>
    <lineage>
        <taxon>Eukaryota</taxon>
        <taxon>Fungi</taxon>
        <taxon>Dikarya</taxon>
        <taxon>Ascomycota</taxon>
        <taxon>Pezizomycotina</taxon>
        <taxon>Eurotiomycetes</taxon>
        <taxon>Chaetothyriomycetidae</taxon>
        <taxon>Chaetothyriales</taxon>
        <taxon>Herpotrichiellaceae</taxon>
        <taxon>Phialophora</taxon>
    </lineage>
</organism>
<evidence type="ECO:0000313" key="3">
    <source>
        <dbReference type="EMBL" id="KIW66480.1"/>
    </source>
</evidence>
<proteinExistence type="predicted"/>
<gene>
    <name evidence="3" type="ORF">PV04_05813</name>
</gene>
<dbReference type="Proteomes" id="UP000054266">
    <property type="component" value="Unassembled WGS sequence"/>
</dbReference>
<feature type="region of interest" description="Disordered" evidence="1">
    <location>
        <begin position="401"/>
        <end position="521"/>
    </location>
</feature>
<evidence type="ECO:0000313" key="4">
    <source>
        <dbReference type="Proteomes" id="UP000054266"/>
    </source>
</evidence>
<feature type="compositionally biased region" description="Low complexity" evidence="1">
    <location>
        <begin position="478"/>
        <end position="492"/>
    </location>
</feature>
<name>A0A0D2FIC8_9EURO</name>
<dbReference type="PROSITE" id="PS50181">
    <property type="entry name" value="FBOX"/>
    <property type="match status" value="1"/>
</dbReference>
<protein>
    <recommendedName>
        <fullName evidence="2">F-box domain-containing protein</fullName>
    </recommendedName>
</protein>
<evidence type="ECO:0000256" key="1">
    <source>
        <dbReference type="SAM" id="MobiDB-lite"/>
    </source>
</evidence>
<dbReference type="Pfam" id="PF12937">
    <property type="entry name" value="F-box-like"/>
    <property type="match status" value="1"/>
</dbReference>
<reference evidence="3 4" key="1">
    <citation type="submission" date="2015-01" db="EMBL/GenBank/DDBJ databases">
        <title>The Genome Sequence of Capronia semiimmersa CBS27337.</title>
        <authorList>
            <consortium name="The Broad Institute Genomics Platform"/>
            <person name="Cuomo C."/>
            <person name="de Hoog S."/>
            <person name="Gorbushina A."/>
            <person name="Stielow B."/>
            <person name="Teixiera M."/>
            <person name="Abouelleil A."/>
            <person name="Chapman S.B."/>
            <person name="Priest M."/>
            <person name="Young S.K."/>
            <person name="Wortman J."/>
            <person name="Nusbaum C."/>
            <person name="Birren B."/>
        </authorList>
    </citation>
    <scope>NUCLEOTIDE SEQUENCE [LARGE SCALE GENOMIC DNA]</scope>
    <source>
        <strain evidence="3 4">CBS 27337</strain>
    </source>
</reference>
<feature type="compositionally biased region" description="Low complexity" evidence="1">
    <location>
        <begin position="420"/>
        <end position="454"/>
    </location>
</feature>
<evidence type="ECO:0000259" key="2">
    <source>
        <dbReference type="PROSITE" id="PS50181"/>
    </source>
</evidence>